<dbReference type="GO" id="GO:0004181">
    <property type="term" value="F:metallocarboxypeptidase activity"/>
    <property type="evidence" value="ECO:0007669"/>
    <property type="project" value="InterPro"/>
</dbReference>
<protein>
    <submittedName>
        <fullName evidence="5">Peptidase M14 carboxypeptidase A</fullName>
    </submittedName>
</protein>
<keyword evidence="5" id="KW-0121">Carboxypeptidase</keyword>
<evidence type="ECO:0000313" key="5">
    <source>
        <dbReference type="EMBL" id="SMB80117.1"/>
    </source>
</evidence>
<keyword evidence="5" id="KW-0645">Protease</keyword>
<dbReference type="InterPro" id="IPR050821">
    <property type="entry name" value="Cytosolic_carboxypeptidase"/>
</dbReference>
<dbReference type="Pfam" id="PF00246">
    <property type="entry name" value="Peptidase_M14"/>
    <property type="match status" value="1"/>
</dbReference>
<feature type="domain" description="Peptidase M14" evidence="4">
    <location>
        <begin position="172"/>
        <end position="413"/>
    </location>
</feature>
<dbReference type="GO" id="GO:0006508">
    <property type="term" value="P:proteolysis"/>
    <property type="evidence" value="ECO:0007669"/>
    <property type="project" value="InterPro"/>
</dbReference>
<dbReference type="GO" id="GO:0008270">
    <property type="term" value="F:zinc ion binding"/>
    <property type="evidence" value="ECO:0007669"/>
    <property type="project" value="InterPro"/>
</dbReference>
<dbReference type="OrthoDB" id="1119199at2"/>
<dbReference type="PANTHER" id="PTHR12756">
    <property type="entry name" value="CYTOSOLIC CARBOXYPEPTIDASE"/>
    <property type="match status" value="1"/>
</dbReference>
<name>A0A1W1UGA6_9BACT</name>
<sequence length="418" mass="46956">MRSLHQAFSKQAAFLLFLTGFFSQCMVQPKPANQGPVPAGGGLASSAVARQEKKVYHFTDGHGAVGFSNKFSAARLNQVMQVDDSTFALLITPESPTINPSPWYAFKVWSHQPQSIYLRLTYQKWRHRYHPKTSTDGHSWQAVPSVDYSSDSTAVTFRVSVSPDTTLVAAQEVITAADSYAWMDKLARRPTIRKHTIGRSLLSKPIVALTTKGAPGKKLIVVLSRQHPPEVTGYLAMQAFIERILEPSEAANNFRRRYEVVIIPMLNPDGVDNGHWRHSAAGVDLNRDWNEFKQPETAAVRTYLQRLIKEQQAKVCFAIDFHSTYQDVFYTNEDTVHTNLPGFTQKWLRAVEASLPAYKINVKASGNGSNVSKSWMMRELKAEALTYEVGDDTDRVLLKKKGEVAADRLMELLLKENQ</sequence>
<feature type="signal peptide" evidence="3">
    <location>
        <begin position="1"/>
        <end position="27"/>
    </location>
</feature>
<dbReference type="SMART" id="SM00631">
    <property type="entry name" value="Zn_pept"/>
    <property type="match status" value="1"/>
</dbReference>
<feature type="active site" description="Proton donor/acceptor" evidence="2">
    <location>
        <position position="388"/>
    </location>
</feature>
<feature type="chain" id="PRO_5013343139" evidence="3">
    <location>
        <begin position="28"/>
        <end position="418"/>
    </location>
</feature>
<dbReference type="InterPro" id="IPR000834">
    <property type="entry name" value="Peptidase_M14"/>
</dbReference>
<evidence type="ECO:0000256" key="1">
    <source>
        <dbReference type="ARBA" id="ARBA00001947"/>
    </source>
</evidence>
<evidence type="ECO:0000313" key="6">
    <source>
        <dbReference type="Proteomes" id="UP000192266"/>
    </source>
</evidence>
<keyword evidence="6" id="KW-1185">Reference proteome</keyword>
<dbReference type="EMBL" id="FWWW01000019">
    <property type="protein sequence ID" value="SMB80117.1"/>
    <property type="molecule type" value="Genomic_DNA"/>
</dbReference>
<gene>
    <name evidence="5" type="ORF">SAMN00120144_3888</name>
</gene>
<evidence type="ECO:0000256" key="2">
    <source>
        <dbReference type="PROSITE-ProRule" id="PRU01379"/>
    </source>
</evidence>
<keyword evidence="3" id="KW-0732">Signal</keyword>
<dbReference type="PANTHER" id="PTHR12756:SF11">
    <property type="entry name" value="CYTOSOLIC CARBOXYPEPTIDASE 1"/>
    <property type="match status" value="1"/>
</dbReference>
<comment type="similarity">
    <text evidence="2">Belongs to the peptidase M14 family.</text>
</comment>
<dbReference type="Gene3D" id="2.60.40.3120">
    <property type="match status" value="1"/>
</dbReference>
<accession>A0A1W1UGA6</accession>
<dbReference type="CDD" id="cd06237">
    <property type="entry name" value="M14_Nna1-like"/>
    <property type="match status" value="1"/>
</dbReference>
<keyword evidence="5" id="KW-0378">Hydrolase</keyword>
<proteinExistence type="inferred from homology"/>
<reference evidence="5 6" key="1">
    <citation type="submission" date="2017-04" db="EMBL/GenBank/DDBJ databases">
        <authorList>
            <person name="Afonso C.L."/>
            <person name="Miller P.J."/>
            <person name="Scott M.A."/>
            <person name="Spackman E."/>
            <person name="Goraichik I."/>
            <person name="Dimitrov K.M."/>
            <person name="Suarez D.L."/>
            <person name="Swayne D.E."/>
        </authorList>
    </citation>
    <scope>NUCLEOTIDE SEQUENCE [LARGE SCALE GENOMIC DNA]</scope>
    <source>
        <strain evidence="5 6">DSM 11622</strain>
    </source>
</reference>
<dbReference type="AlphaFoldDB" id="A0A1W1UGA6"/>
<dbReference type="PROSITE" id="PS52035">
    <property type="entry name" value="PEPTIDASE_M14"/>
    <property type="match status" value="1"/>
</dbReference>
<evidence type="ECO:0000259" key="4">
    <source>
        <dbReference type="PROSITE" id="PS52035"/>
    </source>
</evidence>
<dbReference type="Gene3D" id="3.40.630.10">
    <property type="entry name" value="Zn peptidases"/>
    <property type="match status" value="1"/>
</dbReference>
<evidence type="ECO:0000256" key="3">
    <source>
        <dbReference type="SAM" id="SignalP"/>
    </source>
</evidence>
<dbReference type="SUPFAM" id="SSF53187">
    <property type="entry name" value="Zn-dependent exopeptidases"/>
    <property type="match status" value="1"/>
</dbReference>
<organism evidence="5 6">
    <name type="scientific">Hymenobacter roseosalivarius DSM 11622</name>
    <dbReference type="NCBI Taxonomy" id="645990"/>
    <lineage>
        <taxon>Bacteria</taxon>
        <taxon>Pseudomonadati</taxon>
        <taxon>Bacteroidota</taxon>
        <taxon>Cytophagia</taxon>
        <taxon>Cytophagales</taxon>
        <taxon>Hymenobacteraceae</taxon>
        <taxon>Hymenobacter</taxon>
    </lineage>
</organism>
<comment type="cofactor">
    <cofactor evidence="1">
        <name>Zn(2+)</name>
        <dbReference type="ChEBI" id="CHEBI:29105"/>
    </cofactor>
</comment>
<dbReference type="RefSeq" id="WP_084443198.1">
    <property type="nucleotide sequence ID" value="NZ_FWWW01000019.1"/>
</dbReference>
<dbReference type="Proteomes" id="UP000192266">
    <property type="component" value="Unassembled WGS sequence"/>
</dbReference>